<evidence type="ECO:0000259" key="3">
    <source>
        <dbReference type="Pfam" id="PF02769"/>
    </source>
</evidence>
<dbReference type="InterPro" id="IPR036676">
    <property type="entry name" value="PurM-like_C_sf"/>
</dbReference>
<proteinExistence type="inferred from homology"/>
<feature type="domain" description="PurM-like C-terminal" evidence="3">
    <location>
        <begin position="161"/>
        <end position="306"/>
    </location>
</feature>
<dbReference type="Proteomes" id="UP000247459">
    <property type="component" value="Unassembled WGS sequence"/>
</dbReference>
<dbReference type="Gene3D" id="3.30.1330.10">
    <property type="entry name" value="PurM-like, N-terminal domain"/>
    <property type="match status" value="1"/>
</dbReference>
<gene>
    <name evidence="4" type="primary">hypE</name>
    <name evidence="4" type="ORF">PIL02S_05306</name>
</gene>
<reference evidence="4 5" key="1">
    <citation type="submission" date="2018-01" db="EMBL/GenBank/DDBJ databases">
        <title>Genome sequence of the PGP bacterium Paenibacillus illinoisensis E3.</title>
        <authorList>
            <person name="Rolli E."/>
            <person name="Marasco R."/>
            <person name="Bessem C."/>
            <person name="Michoud G."/>
            <person name="Gaiarsa S."/>
            <person name="Borin S."/>
            <person name="Daffonchio D."/>
        </authorList>
    </citation>
    <scope>NUCLEOTIDE SEQUENCE [LARGE SCALE GENOMIC DNA]</scope>
    <source>
        <strain evidence="4 5">E3</strain>
    </source>
</reference>
<dbReference type="CDD" id="cd02197">
    <property type="entry name" value="HypE"/>
    <property type="match status" value="1"/>
</dbReference>
<dbReference type="OrthoDB" id="9801934at2"/>
<evidence type="ECO:0000313" key="4">
    <source>
        <dbReference type="EMBL" id="PYY25936.1"/>
    </source>
</evidence>
<dbReference type="EMBL" id="PRLG01000029">
    <property type="protein sequence ID" value="PYY25936.1"/>
    <property type="molecule type" value="Genomic_DNA"/>
</dbReference>
<sequence length="333" mass="35584">MKKILISHGDGGRMTHDLIQQVFLPYFKDPVLLEQSDAAIISVQTPYAAVSTDSFVIQPLEFPGGDIGKLAVAGTVNDLAVSGAKPAFLTVGFILEEGLEMSVLQRVVHSLAVTAAEAGVRIIAGDTKVVEKGSCGGMIINTTGIGYMEMPNRIAMRNINPGDVIVINGGIAEHAVAILAERAGLEFSPILLSDCCTLNGVVDQLLDQFKTIRFMRDPSRGGIATSMKEIAEHTGMDMVIEEKRIPLRSDVQGALEMMGMDPLYMANEGKVLIFVAEEEAAALVQCLKSIPGYEAASEIGRVKEGTGRVLLQTVIGGTRELDRMSGSPLPRIC</sequence>
<dbReference type="InterPro" id="IPR011854">
    <property type="entry name" value="HypE"/>
</dbReference>
<name>A0A2W0C207_9BACL</name>
<dbReference type="RefSeq" id="WP_110822056.1">
    <property type="nucleotide sequence ID" value="NZ_PRLG01000029.1"/>
</dbReference>
<dbReference type="GO" id="GO:0051604">
    <property type="term" value="P:protein maturation"/>
    <property type="evidence" value="ECO:0007669"/>
    <property type="project" value="TreeGrafter"/>
</dbReference>
<comment type="similarity">
    <text evidence="1">Belongs to the HypE family.</text>
</comment>
<keyword evidence="4" id="KW-0808">Transferase</keyword>
<comment type="caution">
    <text evidence="4">The sequence shown here is derived from an EMBL/GenBank/DDBJ whole genome shotgun (WGS) entry which is preliminary data.</text>
</comment>
<organism evidence="4 5">
    <name type="scientific">Paenibacillus illinoisensis</name>
    <dbReference type="NCBI Taxonomy" id="59845"/>
    <lineage>
        <taxon>Bacteria</taxon>
        <taxon>Bacillati</taxon>
        <taxon>Bacillota</taxon>
        <taxon>Bacilli</taxon>
        <taxon>Bacillales</taxon>
        <taxon>Paenibacillaceae</taxon>
        <taxon>Paenibacillus</taxon>
    </lineage>
</organism>
<dbReference type="InterPro" id="IPR010918">
    <property type="entry name" value="PurM-like_C_dom"/>
</dbReference>
<dbReference type="GO" id="GO:0009030">
    <property type="term" value="F:thiamine-phosphate kinase activity"/>
    <property type="evidence" value="ECO:0007669"/>
    <property type="project" value="UniProtKB-EC"/>
</dbReference>
<dbReference type="SUPFAM" id="SSF55326">
    <property type="entry name" value="PurM N-terminal domain-like"/>
    <property type="match status" value="1"/>
</dbReference>
<feature type="domain" description="PurM-like N-terminal" evidence="2">
    <location>
        <begin position="36"/>
        <end position="148"/>
    </location>
</feature>
<dbReference type="PIRSF" id="PIRSF005644">
    <property type="entry name" value="Hdrgns_mtr_HypE"/>
    <property type="match status" value="1"/>
</dbReference>
<evidence type="ECO:0000256" key="1">
    <source>
        <dbReference type="ARBA" id="ARBA00006243"/>
    </source>
</evidence>
<dbReference type="InterPro" id="IPR036921">
    <property type="entry name" value="PurM-like_N_sf"/>
</dbReference>
<dbReference type="EC" id="2.7.4.16" evidence="4"/>
<dbReference type="InterPro" id="IPR016188">
    <property type="entry name" value="PurM-like_N"/>
</dbReference>
<accession>A0A2W0C207</accession>
<dbReference type="Pfam" id="PF00586">
    <property type="entry name" value="AIRS"/>
    <property type="match status" value="1"/>
</dbReference>
<dbReference type="Pfam" id="PF02769">
    <property type="entry name" value="AIRS_C"/>
    <property type="match status" value="1"/>
</dbReference>
<dbReference type="SUPFAM" id="SSF56042">
    <property type="entry name" value="PurM C-terminal domain-like"/>
    <property type="match status" value="1"/>
</dbReference>
<dbReference type="NCBIfam" id="TIGR02124">
    <property type="entry name" value="hypE"/>
    <property type="match status" value="1"/>
</dbReference>
<dbReference type="Gene3D" id="3.90.650.10">
    <property type="entry name" value="PurM-like C-terminal domain"/>
    <property type="match status" value="1"/>
</dbReference>
<evidence type="ECO:0000313" key="5">
    <source>
        <dbReference type="Proteomes" id="UP000247459"/>
    </source>
</evidence>
<dbReference type="AlphaFoldDB" id="A0A2W0C207"/>
<evidence type="ECO:0000259" key="2">
    <source>
        <dbReference type="Pfam" id="PF00586"/>
    </source>
</evidence>
<dbReference type="PANTHER" id="PTHR30303">
    <property type="entry name" value="HYDROGENASE ISOENZYMES FORMATION PROTEIN HYPE"/>
    <property type="match status" value="1"/>
</dbReference>
<protein>
    <submittedName>
        <fullName evidence="4">Hydrogenase expression-formation protein hype</fullName>
        <ecNumber evidence="4">2.7.4.16</ecNumber>
    </submittedName>
</protein>
<dbReference type="PANTHER" id="PTHR30303:SF0">
    <property type="entry name" value="CARBAMOYL DEHYDRATASE HYPE"/>
    <property type="match status" value="1"/>
</dbReference>